<evidence type="ECO:0000256" key="6">
    <source>
        <dbReference type="ARBA" id="ARBA00022927"/>
    </source>
</evidence>
<feature type="transmembrane region" description="Helical" evidence="9">
    <location>
        <begin position="282"/>
        <end position="299"/>
    </location>
</feature>
<keyword evidence="4 9" id="KW-0812">Transmembrane</keyword>
<comment type="similarity">
    <text evidence="2">Belongs to the oligopeptide OPT transporter family.</text>
</comment>
<dbReference type="InterPro" id="IPR004813">
    <property type="entry name" value="OPT"/>
</dbReference>
<evidence type="ECO:0000256" key="7">
    <source>
        <dbReference type="ARBA" id="ARBA00022989"/>
    </source>
</evidence>
<comment type="caution">
    <text evidence="10">The sequence shown here is derived from an EMBL/GenBank/DDBJ whole genome shotgun (WGS) entry which is preliminary data.</text>
</comment>
<evidence type="ECO:0000256" key="1">
    <source>
        <dbReference type="ARBA" id="ARBA00004141"/>
    </source>
</evidence>
<protein>
    <submittedName>
        <fullName evidence="10">OPT oligopeptide transporter protein-domain-containing protein</fullName>
    </submittedName>
</protein>
<name>A0A9W9AWS3_9AGAR</name>
<dbReference type="PANTHER" id="PTHR22601">
    <property type="entry name" value="ISP4 LIKE PROTEIN"/>
    <property type="match status" value="1"/>
</dbReference>
<dbReference type="OrthoDB" id="9986677at2759"/>
<proteinExistence type="inferred from homology"/>
<comment type="subcellular location">
    <subcellularLocation>
        <location evidence="1">Membrane</location>
        <topology evidence="1">Multi-pass membrane protein</topology>
    </subcellularLocation>
</comment>
<keyword evidence="8 9" id="KW-0472">Membrane</keyword>
<evidence type="ECO:0000256" key="3">
    <source>
        <dbReference type="ARBA" id="ARBA00022448"/>
    </source>
</evidence>
<feature type="transmembrane region" description="Helical" evidence="9">
    <location>
        <begin position="557"/>
        <end position="579"/>
    </location>
</feature>
<accession>A0A9W9AWS3</accession>
<dbReference type="AlphaFoldDB" id="A0A9W9AWS3"/>
<gene>
    <name evidence="10" type="ORF">J3R30DRAFT_3729622</name>
</gene>
<feature type="transmembrane region" description="Helical" evidence="9">
    <location>
        <begin position="671"/>
        <end position="692"/>
    </location>
</feature>
<organism evidence="10 11">
    <name type="scientific">Lentinula aciculospora</name>
    <dbReference type="NCBI Taxonomy" id="153920"/>
    <lineage>
        <taxon>Eukaryota</taxon>
        <taxon>Fungi</taxon>
        <taxon>Dikarya</taxon>
        <taxon>Basidiomycota</taxon>
        <taxon>Agaricomycotina</taxon>
        <taxon>Agaricomycetes</taxon>
        <taxon>Agaricomycetidae</taxon>
        <taxon>Agaricales</taxon>
        <taxon>Marasmiineae</taxon>
        <taxon>Omphalotaceae</taxon>
        <taxon>Lentinula</taxon>
    </lineage>
</organism>
<feature type="transmembrane region" description="Helical" evidence="9">
    <location>
        <begin position="389"/>
        <end position="408"/>
    </location>
</feature>
<feature type="transmembrane region" description="Helical" evidence="9">
    <location>
        <begin position="468"/>
        <end position="491"/>
    </location>
</feature>
<dbReference type="Proteomes" id="UP001150266">
    <property type="component" value="Unassembled WGS sequence"/>
</dbReference>
<keyword evidence="5" id="KW-0571">Peptide transport</keyword>
<dbReference type="GO" id="GO:0016020">
    <property type="term" value="C:membrane"/>
    <property type="evidence" value="ECO:0007669"/>
    <property type="project" value="UniProtKB-SubCell"/>
</dbReference>
<keyword evidence="11" id="KW-1185">Reference proteome</keyword>
<evidence type="ECO:0000313" key="11">
    <source>
        <dbReference type="Proteomes" id="UP001150266"/>
    </source>
</evidence>
<evidence type="ECO:0000313" key="10">
    <source>
        <dbReference type="EMBL" id="KAJ4491015.1"/>
    </source>
</evidence>
<keyword evidence="6" id="KW-0653">Protein transport</keyword>
<evidence type="ECO:0000256" key="2">
    <source>
        <dbReference type="ARBA" id="ARBA00008807"/>
    </source>
</evidence>
<feature type="transmembrane region" description="Helical" evidence="9">
    <location>
        <begin position="102"/>
        <end position="119"/>
    </location>
</feature>
<sequence length="792" mass="89221">MNTDVLTKIPWKGEGALNYLGSEKKVLDDTESDSKGEIEEIDEDNDPTIAMIPLIVRELVDFEDDPTMPVITWRFFFLSGTLTALGAWLTQMGFFRTTYIPYSIYFVQIAALYFGRILASTLPQKRIGFGSRFSFDLNPGPFSIKEHVAIVLAANTGATNNLGDYVLAPLQIFYDQPMNGWLAILFMLSCVFIGFSFASFARVFLIENPSTPFPLALQQVAVFNAMRKSTEEDAAGAKKQMRVFWWFILASFLWQFLPEYAFPFVSSLAFLCWFSKHPKAQFLGSGLGGAGFLTITLDWSNIGSQCVYYPYWAQVNVFASSVIAAWILIPVAFFTNAWDSAIYPIQSQTLYLKNGSVYPTADLITADYGLNETLFEEIGPPMMSAQLRWNYFAAYVAYLGSFVSCALFQGPHLWRTFKAYRQVKPTSSDKLTEIIRRYPVVPIWWNVALFIIPVVILIILTAKGVLYMPIYMLFIGLAIGAIIVLPMAYIYSVSGYQMQVGYFNELFYGYAINAGGSRHPVGALSYRVISGQCWYEAQSMLADMKLGHYFHIPPRKVLLAQVWGICVGVPVNYATILWVCQTKGDVLKGLVTDPNRQWTGQTVISLNNQSISFALVGPKRLFADAIYTPMLYGFLVGAVAPCILYLLHRKWPRARFDLWSIPIFCDTFESYYGNISVLFFTLFVLGSINHLWVKRYYHAFWKKYAYLCSAAADTGYNFNLLVIFVAFSAAKTIPMSNWWGNNAQSVERSKESPAKYSCFQLAFVSVSDAGFASGVKAFMTGARHTPNIQEII</sequence>
<feature type="transmembrane region" description="Helical" evidence="9">
    <location>
        <begin position="71"/>
        <end position="90"/>
    </location>
</feature>
<feature type="transmembrane region" description="Helical" evidence="9">
    <location>
        <begin position="243"/>
        <end position="262"/>
    </location>
</feature>
<dbReference type="Pfam" id="PF03169">
    <property type="entry name" value="OPT"/>
    <property type="match status" value="1"/>
</dbReference>
<feature type="transmembrane region" description="Helical" evidence="9">
    <location>
        <begin position="443"/>
        <end position="462"/>
    </location>
</feature>
<dbReference type="EMBL" id="JAOTPV010000001">
    <property type="protein sequence ID" value="KAJ4491015.1"/>
    <property type="molecule type" value="Genomic_DNA"/>
</dbReference>
<dbReference type="GO" id="GO:0015031">
    <property type="term" value="P:protein transport"/>
    <property type="evidence" value="ECO:0007669"/>
    <property type="project" value="UniProtKB-KW"/>
</dbReference>
<keyword evidence="7 9" id="KW-1133">Transmembrane helix</keyword>
<evidence type="ECO:0000256" key="8">
    <source>
        <dbReference type="ARBA" id="ARBA00023136"/>
    </source>
</evidence>
<dbReference type="InterPro" id="IPR004648">
    <property type="entry name" value="Oligpept_transpt"/>
</dbReference>
<feature type="transmembrane region" description="Helical" evidence="9">
    <location>
        <begin position="311"/>
        <end position="334"/>
    </location>
</feature>
<reference evidence="10" key="1">
    <citation type="submission" date="2022-08" db="EMBL/GenBank/DDBJ databases">
        <title>A Global Phylogenomic Analysis of the Shiitake Genus Lentinula.</title>
        <authorList>
            <consortium name="DOE Joint Genome Institute"/>
            <person name="Sierra-Patev S."/>
            <person name="Min B."/>
            <person name="Naranjo-Ortiz M."/>
            <person name="Looney B."/>
            <person name="Konkel Z."/>
            <person name="Slot J.C."/>
            <person name="Sakamoto Y."/>
            <person name="Steenwyk J.L."/>
            <person name="Rokas A."/>
            <person name="Carro J."/>
            <person name="Camarero S."/>
            <person name="Ferreira P."/>
            <person name="Molpeceres G."/>
            <person name="Ruiz-Duenas F.J."/>
            <person name="Serrano A."/>
            <person name="Henrissat B."/>
            <person name="Drula E."/>
            <person name="Hughes K.W."/>
            <person name="Mata J.L."/>
            <person name="Ishikawa N.K."/>
            <person name="Vargas-Isla R."/>
            <person name="Ushijima S."/>
            <person name="Smith C.A."/>
            <person name="Ahrendt S."/>
            <person name="Andreopoulos W."/>
            <person name="He G."/>
            <person name="Labutti K."/>
            <person name="Lipzen A."/>
            <person name="Ng V."/>
            <person name="Riley R."/>
            <person name="Sandor L."/>
            <person name="Barry K."/>
            <person name="Martinez A.T."/>
            <person name="Xiao Y."/>
            <person name="Gibbons J.G."/>
            <person name="Terashima K."/>
            <person name="Grigoriev I.V."/>
            <person name="Hibbett D.S."/>
        </authorList>
    </citation>
    <scope>NUCLEOTIDE SEQUENCE</scope>
    <source>
        <strain evidence="10">JLM2183</strain>
    </source>
</reference>
<evidence type="ECO:0000256" key="9">
    <source>
        <dbReference type="SAM" id="Phobius"/>
    </source>
</evidence>
<evidence type="ECO:0000256" key="4">
    <source>
        <dbReference type="ARBA" id="ARBA00022692"/>
    </source>
</evidence>
<feature type="transmembrane region" description="Helical" evidence="9">
    <location>
        <begin position="626"/>
        <end position="647"/>
    </location>
</feature>
<keyword evidence="3" id="KW-0813">Transport</keyword>
<dbReference type="NCBIfam" id="TIGR00728">
    <property type="entry name" value="OPT_sfam"/>
    <property type="match status" value="1"/>
</dbReference>
<evidence type="ECO:0000256" key="5">
    <source>
        <dbReference type="ARBA" id="ARBA00022856"/>
    </source>
</evidence>
<feature type="transmembrane region" description="Helical" evidence="9">
    <location>
        <begin position="181"/>
        <end position="205"/>
    </location>
</feature>
<dbReference type="GO" id="GO:0035673">
    <property type="term" value="F:oligopeptide transmembrane transporter activity"/>
    <property type="evidence" value="ECO:0007669"/>
    <property type="project" value="InterPro"/>
</dbReference>